<keyword evidence="2" id="KW-0238">DNA-binding</keyword>
<dbReference type="Gene3D" id="1.10.10.60">
    <property type="entry name" value="Homeodomain-like"/>
    <property type="match status" value="1"/>
</dbReference>
<evidence type="ECO:0000256" key="2">
    <source>
        <dbReference type="ARBA" id="ARBA00023125"/>
    </source>
</evidence>
<dbReference type="PANTHER" id="PTHR43280:SF32">
    <property type="entry name" value="TRANSCRIPTIONAL REGULATORY PROTEIN"/>
    <property type="match status" value="1"/>
</dbReference>
<reference evidence="5 6" key="1">
    <citation type="submission" date="2020-06" db="EMBL/GenBank/DDBJ databases">
        <authorList>
            <person name="Criscuolo A."/>
        </authorList>
    </citation>
    <scope>NUCLEOTIDE SEQUENCE [LARGE SCALE GENOMIC DNA]</scope>
    <source>
        <strain evidence="6">CIP 110025</strain>
    </source>
</reference>
<dbReference type="PANTHER" id="PTHR43280">
    <property type="entry name" value="ARAC-FAMILY TRANSCRIPTIONAL REGULATOR"/>
    <property type="match status" value="1"/>
</dbReference>
<dbReference type="Pfam" id="PF02311">
    <property type="entry name" value="AraC_binding"/>
    <property type="match status" value="1"/>
</dbReference>
<dbReference type="GO" id="GO:0043565">
    <property type="term" value="F:sequence-specific DNA binding"/>
    <property type="evidence" value="ECO:0007669"/>
    <property type="project" value="InterPro"/>
</dbReference>
<keyword evidence="1" id="KW-0805">Transcription regulation</keyword>
<dbReference type="Proteomes" id="UP000556700">
    <property type="component" value="Unassembled WGS sequence"/>
</dbReference>
<gene>
    <name evidence="5" type="ORF">FLACHUCJ7_04397</name>
</gene>
<dbReference type="EMBL" id="CAIJDO010000295">
    <property type="protein sequence ID" value="CAD0009742.1"/>
    <property type="molecule type" value="Genomic_DNA"/>
</dbReference>
<evidence type="ECO:0000259" key="4">
    <source>
        <dbReference type="PROSITE" id="PS01124"/>
    </source>
</evidence>
<evidence type="ECO:0000313" key="5">
    <source>
        <dbReference type="EMBL" id="CAD0009742.1"/>
    </source>
</evidence>
<dbReference type="SUPFAM" id="SSF51215">
    <property type="entry name" value="Regulatory protein AraC"/>
    <property type="match status" value="1"/>
</dbReference>
<dbReference type="InterPro" id="IPR037923">
    <property type="entry name" value="HTH-like"/>
</dbReference>
<comment type="caution">
    <text evidence="5">The sequence shown here is derived from an EMBL/GenBank/DDBJ whole genome shotgun (WGS) entry which is preliminary data.</text>
</comment>
<sequence>MIWLTFFDFIYPHVNNAENQLTMKTFKFLKNKYDVELLIDIGTYKDIPYYFFESELHHTDFYELIFFSKGNGYLELDQQRIEVSDNTVIFISPFQKRRWFLDNTKVECYFLFFQDSFLSNFFSDKLFSFRLQFFYNKTKPLYLKADDDFFLQLVNIIQELLSEIKTFKSDSEHIIRALLYFILIKLNRAYAQHYLLSSETENNNIAYMFKEILQNEVCKIRNIDYYAQQLGISRVTLNKCIKKQFGVTVSEMVNEFILFEIKSLLSYTKLNVNEISDLLQFSQANHLTRFFKAQTGISPKEFRNAYQNGSSVI</sequence>
<proteinExistence type="predicted"/>
<dbReference type="PROSITE" id="PS01124">
    <property type="entry name" value="HTH_ARAC_FAMILY_2"/>
    <property type="match status" value="1"/>
</dbReference>
<dbReference type="GO" id="GO:0003700">
    <property type="term" value="F:DNA-binding transcription factor activity"/>
    <property type="evidence" value="ECO:0007669"/>
    <property type="project" value="InterPro"/>
</dbReference>
<feature type="domain" description="HTH araC/xylS-type" evidence="4">
    <location>
        <begin position="203"/>
        <end position="305"/>
    </location>
</feature>
<dbReference type="Gene3D" id="2.60.120.10">
    <property type="entry name" value="Jelly Rolls"/>
    <property type="match status" value="1"/>
</dbReference>
<dbReference type="InterPro" id="IPR014710">
    <property type="entry name" value="RmlC-like_jellyroll"/>
</dbReference>
<evidence type="ECO:0000256" key="1">
    <source>
        <dbReference type="ARBA" id="ARBA00023015"/>
    </source>
</evidence>
<accession>A0A6V6ZFR0</accession>
<dbReference type="SMART" id="SM00342">
    <property type="entry name" value="HTH_ARAC"/>
    <property type="match status" value="1"/>
</dbReference>
<protein>
    <submittedName>
        <fullName evidence="5">AraC family transcriptional regulator</fullName>
    </submittedName>
</protein>
<dbReference type="AlphaFoldDB" id="A0A6V6ZFR0"/>
<dbReference type="InterPro" id="IPR003313">
    <property type="entry name" value="AraC-bd"/>
</dbReference>
<name>A0A6V6ZFR0_9FLAO</name>
<evidence type="ECO:0000313" key="6">
    <source>
        <dbReference type="Proteomes" id="UP000556700"/>
    </source>
</evidence>
<keyword evidence="6" id="KW-1185">Reference proteome</keyword>
<dbReference type="SUPFAM" id="SSF46689">
    <property type="entry name" value="Homeodomain-like"/>
    <property type="match status" value="1"/>
</dbReference>
<evidence type="ECO:0000256" key="3">
    <source>
        <dbReference type="ARBA" id="ARBA00023163"/>
    </source>
</evidence>
<keyword evidence="3" id="KW-0804">Transcription</keyword>
<organism evidence="5 6">
    <name type="scientific">Flavobacterium chungangense</name>
    <dbReference type="NCBI Taxonomy" id="554283"/>
    <lineage>
        <taxon>Bacteria</taxon>
        <taxon>Pseudomonadati</taxon>
        <taxon>Bacteroidota</taxon>
        <taxon>Flavobacteriia</taxon>
        <taxon>Flavobacteriales</taxon>
        <taxon>Flavobacteriaceae</taxon>
        <taxon>Flavobacterium</taxon>
    </lineage>
</organism>
<dbReference type="Pfam" id="PF12833">
    <property type="entry name" value="HTH_18"/>
    <property type="match status" value="1"/>
</dbReference>
<dbReference type="InterPro" id="IPR009057">
    <property type="entry name" value="Homeodomain-like_sf"/>
</dbReference>
<dbReference type="InterPro" id="IPR018060">
    <property type="entry name" value="HTH_AraC"/>
</dbReference>